<sequence>MWALRRASNPLKSQGFGLGTARARCSRLEVLCGCVDDEAVILASPRAVSDGRLPLLRFYHQPHDCSNFFGGRRGLSSQAGAESSGEEDDLEEGFSELETPATADAVQKSMAEDEKEYGLISESELSGDHDDIENDLELSETETEASRKTTPSKRKFSKLFKAIMDAPDISIHSTLTKYAEEGNDLSRAEIALAMANLRTRRMYGKALQLAINTVLISQLSEWLETNKKLDFIERDYASCLDLIAKLRGLQKAESYIQKIPESFRGEVVYRTLLANCVAGNNVKKAEEVFNRMKDKGFPVTSFACNQLLILYKRLDKKKVADVLLLMEKENVKLTQFSYKILIDIKGQSNDLTGMDQVVEAMKSEGIEPDSSTQAILAKHYVSGGRKEKAEAMLKEMEGDNLKEHRWTCRLLLPLYAELGKADQVARIWKLCESNPWLDVCMAAIEAWGKLNKVEEAEAVFKRMSKTWKKLSTKHYTALLKVYADHKMLSKGKDLVKQMAESGCHIGPLTWDALVKLHVEGGEVEKADSILLKAQQQNKFKPMFSSYMLIMDQYAKRGDIHNTEKIFHRMRQVGYVARFKQFQTLVQAYINAKTPAYGIRDRMRADNVFPNKALAAQVAQVDAFRKTAVSELLD</sequence>
<comment type="caution">
    <text evidence="1">The sequence shown here is derived from an EMBL/GenBank/DDBJ whole genome shotgun (WGS) entry which is preliminary data.</text>
</comment>
<proteinExistence type="predicted"/>
<dbReference type="Proteomes" id="UP000829398">
    <property type="component" value="Chromosome 6"/>
</dbReference>
<evidence type="ECO:0000313" key="1">
    <source>
        <dbReference type="EMBL" id="KAH9738920.1"/>
    </source>
</evidence>
<gene>
    <name evidence="1" type="ORF">KPL71_018943</name>
</gene>
<accession>A0ACB8K2D4</accession>
<dbReference type="EMBL" id="CM039175">
    <property type="protein sequence ID" value="KAH9738920.1"/>
    <property type="molecule type" value="Genomic_DNA"/>
</dbReference>
<organism evidence="1 2">
    <name type="scientific">Citrus sinensis</name>
    <name type="common">Sweet orange</name>
    <name type="synonym">Citrus aurantium var. sinensis</name>
    <dbReference type="NCBI Taxonomy" id="2711"/>
    <lineage>
        <taxon>Eukaryota</taxon>
        <taxon>Viridiplantae</taxon>
        <taxon>Streptophyta</taxon>
        <taxon>Embryophyta</taxon>
        <taxon>Tracheophyta</taxon>
        <taxon>Spermatophyta</taxon>
        <taxon>Magnoliopsida</taxon>
        <taxon>eudicotyledons</taxon>
        <taxon>Gunneridae</taxon>
        <taxon>Pentapetalae</taxon>
        <taxon>rosids</taxon>
        <taxon>malvids</taxon>
        <taxon>Sapindales</taxon>
        <taxon>Rutaceae</taxon>
        <taxon>Aurantioideae</taxon>
        <taxon>Citrus</taxon>
    </lineage>
</organism>
<evidence type="ECO:0000313" key="2">
    <source>
        <dbReference type="Proteomes" id="UP000829398"/>
    </source>
</evidence>
<keyword evidence="2" id="KW-1185">Reference proteome</keyword>
<protein>
    <submittedName>
        <fullName evidence="1">Pentatricopeptide repeat-containing protein</fullName>
    </submittedName>
</protein>
<name>A0ACB8K2D4_CITSI</name>
<reference evidence="2" key="1">
    <citation type="journal article" date="2023" name="Hortic. Res.">
        <title>A chromosome-level phased genome enabling allele-level studies in sweet orange: a case study on citrus Huanglongbing tolerance.</title>
        <authorList>
            <person name="Wu B."/>
            <person name="Yu Q."/>
            <person name="Deng Z."/>
            <person name="Duan Y."/>
            <person name="Luo F."/>
            <person name="Gmitter F. Jr."/>
        </authorList>
    </citation>
    <scope>NUCLEOTIDE SEQUENCE [LARGE SCALE GENOMIC DNA]</scope>
    <source>
        <strain evidence="2">cv. Valencia</strain>
    </source>
</reference>